<dbReference type="AlphaFoldDB" id="A0A9D3RH98"/>
<comment type="caution">
    <text evidence="1">The sequence shown here is derived from an EMBL/GenBank/DDBJ whole genome shotgun (WGS) entry which is preliminary data.</text>
</comment>
<keyword evidence="2" id="KW-1185">Reference proteome</keyword>
<feature type="non-terminal residue" evidence="1">
    <location>
        <position position="1"/>
    </location>
</feature>
<sequence length="90" mass="10351">PIIPVCPHLHTGVSVLHTATHWTLCATHIYILESLCYTQLHTGVSVLRTATHWSLCATHSYTLYNPPFHFYTQHIVRQNLKSHVLTRFAF</sequence>
<evidence type="ECO:0000313" key="2">
    <source>
        <dbReference type="Proteomes" id="UP001044222"/>
    </source>
</evidence>
<reference evidence="1" key="1">
    <citation type="submission" date="2021-01" db="EMBL/GenBank/DDBJ databases">
        <title>A chromosome-scale assembly of European eel, Anguilla anguilla.</title>
        <authorList>
            <person name="Henkel C."/>
            <person name="Jong-Raadsen S.A."/>
            <person name="Dufour S."/>
            <person name="Weltzien F.-A."/>
            <person name="Palstra A.P."/>
            <person name="Pelster B."/>
            <person name="Spaink H.P."/>
            <person name="Van Den Thillart G.E."/>
            <person name="Jansen H."/>
            <person name="Zahm M."/>
            <person name="Klopp C."/>
            <person name="Cedric C."/>
            <person name="Louis A."/>
            <person name="Berthelot C."/>
            <person name="Parey E."/>
            <person name="Roest Crollius H."/>
            <person name="Montfort J."/>
            <person name="Robinson-Rechavi M."/>
            <person name="Bucao C."/>
            <person name="Bouchez O."/>
            <person name="Gislard M."/>
            <person name="Lluch J."/>
            <person name="Milhes M."/>
            <person name="Lampietro C."/>
            <person name="Lopez Roques C."/>
            <person name="Donnadieu C."/>
            <person name="Braasch I."/>
            <person name="Desvignes T."/>
            <person name="Postlethwait J."/>
            <person name="Bobe J."/>
            <person name="Guiguen Y."/>
            <person name="Dirks R."/>
        </authorList>
    </citation>
    <scope>NUCLEOTIDE SEQUENCE</scope>
    <source>
        <strain evidence="1">Tag_6206</strain>
        <tissue evidence="1">Liver</tissue>
    </source>
</reference>
<dbReference type="Proteomes" id="UP001044222">
    <property type="component" value="Unassembled WGS sequence"/>
</dbReference>
<evidence type="ECO:0000313" key="1">
    <source>
        <dbReference type="EMBL" id="KAG5830024.1"/>
    </source>
</evidence>
<proteinExistence type="predicted"/>
<dbReference type="EMBL" id="JAFIRN010000561">
    <property type="protein sequence ID" value="KAG5830024.1"/>
    <property type="molecule type" value="Genomic_DNA"/>
</dbReference>
<name>A0A9D3RH98_ANGAN</name>
<protein>
    <submittedName>
        <fullName evidence="1">Uncharacterized protein</fullName>
    </submittedName>
</protein>
<gene>
    <name evidence="1" type="ORF">ANANG_G00319120</name>
</gene>
<organism evidence="1 2">
    <name type="scientific">Anguilla anguilla</name>
    <name type="common">European freshwater eel</name>
    <name type="synonym">Muraena anguilla</name>
    <dbReference type="NCBI Taxonomy" id="7936"/>
    <lineage>
        <taxon>Eukaryota</taxon>
        <taxon>Metazoa</taxon>
        <taxon>Chordata</taxon>
        <taxon>Craniata</taxon>
        <taxon>Vertebrata</taxon>
        <taxon>Euteleostomi</taxon>
        <taxon>Actinopterygii</taxon>
        <taxon>Neopterygii</taxon>
        <taxon>Teleostei</taxon>
        <taxon>Anguilliformes</taxon>
        <taxon>Anguillidae</taxon>
        <taxon>Anguilla</taxon>
    </lineage>
</organism>
<accession>A0A9D3RH98</accession>